<dbReference type="EMBL" id="GBXM01087634">
    <property type="protein sequence ID" value="JAH20943.1"/>
    <property type="molecule type" value="Transcribed_RNA"/>
</dbReference>
<protein>
    <submittedName>
        <fullName evidence="1">Uncharacterized protein</fullName>
    </submittedName>
</protein>
<reference evidence="1" key="1">
    <citation type="submission" date="2014-11" db="EMBL/GenBank/DDBJ databases">
        <authorList>
            <person name="Amaro Gonzalez C."/>
        </authorList>
    </citation>
    <scope>NUCLEOTIDE SEQUENCE</scope>
</reference>
<evidence type="ECO:0000313" key="1">
    <source>
        <dbReference type="EMBL" id="JAH20943.1"/>
    </source>
</evidence>
<dbReference type="AlphaFoldDB" id="A0A0E9QXY1"/>
<sequence length="62" mass="7276">MKYRYSVMSALGRAKLKYLVIRFKRQVQNLSCLLTLKRAASLSEIIIFSRHICQDEQRMLGV</sequence>
<proteinExistence type="predicted"/>
<reference evidence="1" key="2">
    <citation type="journal article" date="2015" name="Fish Shellfish Immunol.">
        <title>Early steps in the European eel (Anguilla anguilla)-Vibrio vulnificus interaction in the gills: Role of the RtxA13 toxin.</title>
        <authorList>
            <person name="Callol A."/>
            <person name="Pajuelo D."/>
            <person name="Ebbesson L."/>
            <person name="Teles M."/>
            <person name="MacKenzie S."/>
            <person name="Amaro C."/>
        </authorList>
    </citation>
    <scope>NUCLEOTIDE SEQUENCE</scope>
</reference>
<accession>A0A0E9QXY1</accession>
<organism evidence="1">
    <name type="scientific">Anguilla anguilla</name>
    <name type="common">European freshwater eel</name>
    <name type="synonym">Muraena anguilla</name>
    <dbReference type="NCBI Taxonomy" id="7936"/>
    <lineage>
        <taxon>Eukaryota</taxon>
        <taxon>Metazoa</taxon>
        <taxon>Chordata</taxon>
        <taxon>Craniata</taxon>
        <taxon>Vertebrata</taxon>
        <taxon>Euteleostomi</taxon>
        <taxon>Actinopterygii</taxon>
        <taxon>Neopterygii</taxon>
        <taxon>Teleostei</taxon>
        <taxon>Anguilliformes</taxon>
        <taxon>Anguillidae</taxon>
        <taxon>Anguilla</taxon>
    </lineage>
</organism>
<name>A0A0E9QXY1_ANGAN</name>